<dbReference type="AlphaFoldDB" id="A0A815WKH3"/>
<name>A0A815WKH3_9BILA</name>
<feature type="non-terminal residue" evidence="2">
    <location>
        <position position="278"/>
    </location>
</feature>
<protein>
    <submittedName>
        <fullName evidence="2">Uncharacterized protein</fullName>
    </submittedName>
</protein>
<feature type="compositionally biased region" description="Basic residues" evidence="1">
    <location>
        <begin position="259"/>
        <end position="268"/>
    </location>
</feature>
<evidence type="ECO:0000313" key="2">
    <source>
        <dbReference type="EMBL" id="CAF1545270.1"/>
    </source>
</evidence>
<accession>A0A815WKH3</accession>
<evidence type="ECO:0000256" key="1">
    <source>
        <dbReference type="SAM" id="MobiDB-lite"/>
    </source>
</evidence>
<dbReference type="Proteomes" id="UP000663845">
    <property type="component" value="Unassembled WGS sequence"/>
</dbReference>
<sequence length="278" mass="31145">ERTTTDYSILPDGKRIYIDAFRDRPGLDMSYKPNDFETRFVLPITKESSEYGQESIASDFEPILIHSEMTEENIVPVQSDIIEHESIPQPEVIESVEVQPEIIEQVEEQAETIEKEIEIQPEIIQQVEDQSEIIQQETEIQPEIKSEVQLESHPVIIEESVHIQSDIHELKTPVHLEPRPPTIVPVDAPIEKVPIIISPKKSEPIAVTKKPTIDLHGAAVVLPEVQLVKPGPLPTLSITKGKKSTGGLCASCFGSKSAEKKKKQRHSKTVSAPIEQKK</sequence>
<comment type="caution">
    <text evidence="2">The sequence shown here is derived from an EMBL/GenBank/DDBJ whole genome shotgun (WGS) entry which is preliminary data.</text>
</comment>
<feature type="region of interest" description="Disordered" evidence="1">
    <location>
        <begin position="255"/>
        <end position="278"/>
    </location>
</feature>
<reference evidence="2" key="1">
    <citation type="submission" date="2021-02" db="EMBL/GenBank/DDBJ databases">
        <authorList>
            <person name="Nowell W R."/>
        </authorList>
    </citation>
    <scope>NUCLEOTIDE SEQUENCE</scope>
</reference>
<proteinExistence type="predicted"/>
<feature type="non-terminal residue" evidence="2">
    <location>
        <position position="1"/>
    </location>
</feature>
<dbReference type="EMBL" id="CAJNOG010004809">
    <property type="protein sequence ID" value="CAF1545270.1"/>
    <property type="molecule type" value="Genomic_DNA"/>
</dbReference>
<evidence type="ECO:0000313" key="3">
    <source>
        <dbReference type="Proteomes" id="UP000663845"/>
    </source>
</evidence>
<organism evidence="2 3">
    <name type="scientific">Adineta steineri</name>
    <dbReference type="NCBI Taxonomy" id="433720"/>
    <lineage>
        <taxon>Eukaryota</taxon>
        <taxon>Metazoa</taxon>
        <taxon>Spiralia</taxon>
        <taxon>Gnathifera</taxon>
        <taxon>Rotifera</taxon>
        <taxon>Eurotatoria</taxon>
        <taxon>Bdelloidea</taxon>
        <taxon>Adinetida</taxon>
        <taxon>Adinetidae</taxon>
        <taxon>Adineta</taxon>
    </lineage>
</organism>
<gene>
    <name evidence="2" type="ORF">JYZ213_LOCUS45954</name>
</gene>